<evidence type="ECO:0000313" key="1">
    <source>
        <dbReference type="EMBL" id="DAD78055.1"/>
    </source>
</evidence>
<reference evidence="1" key="1">
    <citation type="journal article" date="2021" name="Proc. Natl. Acad. Sci. U.S.A.">
        <title>A Catalog of Tens of Thousands of Viruses from Human Metagenomes Reveals Hidden Associations with Chronic Diseases.</title>
        <authorList>
            <person name="Tisza M.J."/>
            <person name="Buck C.B."/>
        </authorList>
    </citation>
    <scope>NUCLEOTIDE SEQUENCE</scope>
    <source>
        <strain evidence="1">Ctrgt10</strain>
    </source>
</reference>
<protein>
    <submittedName>
        <fullName evidence="1">NrdH</fullName>
    </submittedName>
</protein>
<dbReference type="InterPro" id="IPR036249">
    <property type="entry name" value="Thioredoxin-like_sf"/>
</dbReference>
<sequence length="68" mass="7632">MDDLTLYTTHCPKCSVLEKKLIAKGLSFTTCDNIAEMQKLNIDTVPVLAVNDKLLSFQDAVNYINNVR</sequence>
<accession>A0A8S5M7I3</accession>
<dbReference type="EMBL" id="BK014839">
    <property type="protein sequence ID" value="DAD78055.1"/>
    <property type="molecule type" value="Genomic_DNA"/>
</dbReference>
<name>A0A8S5M7I3_9CAUD</name>
<organism evidence="1">
    <name type="scientific">Siphoviridae sp. ctrgt10</name>
    <dbReference type="NCBI Taxonomy" id="2826479"/>
    <lineage>
        <taxon>Viruses</taxon>
        <taxon>Duplodnaviria</taxon>
        <taxon>Heunggongvirae</taxon>
        <taxon>Uroviricota</taxon>
        <taxon>Caudoviricetes</taxon>
    </lineage>
</organism>
<dbReference type="SUPFAM" id="SSF52833">
    <property type="entry name" value="Thioredoxin-like"/>
    <property type="match status" value="1"/>
</dbReference>
<proteinExistence type="predicted"/>